<dbReference type="AlphaFoldDB" id="A0A8C8RN56"/>
<comment type="subcellular location">
    <subcellularLocation>
        <location evidence="1 10">Cell membrane</location>
        <topology evidence="1 10">Multi-pass membrane protein</topology>
    </subcellularLocation>
</comment>
<evidence type="ECO:0000256" key="9">
    <source>
        <dbReference type="RuleBase" id="RU000688"/>
    </source>
</evidence>
<keyword evidence="13" id="KW-1185">Reference proteome</keyword>
<feature type="domain" description="G-protein coupled receptors family 1 profile" evidence="11">
    <location>
        <begin position="63"/>
        <end position="312"/>
    </location>
</feature>
<dbReference type="GO" id="GO:0004930">
    <property type="term" value="F:G protein-coupled receptor activity"/>
    <property type="evidence" value="ECO:0007669"/>
    <property type="project" value="UniProtKB-KW"/>
</dbReference>
<dbReference type="Proteomes" id="UP000694393">
    <property type="component" value="Unplaced"/>
</dbReference>
<dbReference type="PRINTS" id="PR00237">
    <property type="entry name" value="GPCRRHODOPSN"/>
</dbReference>
<keyword evidence="3 10" id="KW-0716">Sensory transduction</keyword>
<dbReference type="PANTHER" id="PTHR26453">
    <property type="entry name" value="OLFACTORY RECEPTOR"/>
    <property type="match status" value="1"/>
</dbReference>
<dbReference type="CDD" id="cd15225">
    <property type="entry name" value="7tmA_OR10A-like"/>
    <property type="match status" value="1"/>
</dbReference>
<sequence length="333" mass="37779">MMFYWSNKTVTEFILLGFGNQPELHIFLFLLFSFFFVPFSNILLLCVILYFPMLLMYLLTILGNVLIITVTLMDPALHSPMYFFLRNLSFLEIGYTSSTIPKMLVNLLSEDKSISFLGCATQMYFFSFLGITECCLLAAMSYDRYVAICHPLHYTATMSKAVCLQLSAVCWLIGLLVGLGQTTFIFTLPYCGPNRINHFFCDLPPLLKLACTDTYKNEIAVYTIAVTFIMVPFLLILVSYIHILHTILSISSAAGRSKTFSTCSSHLIVVTLFFGSAIMMYLRPKSSYSPNTDKLLSLFYSVVSPVLNPLIYSLRNKEVKEAVRRVMARKICI</sequence>
<comment type="similarity">
    <text evidence="9">Belongs to the G-protein coupled receptor 1 family.</text>
</comment>
<feature type="transmembrane region" description="Helical" evidence="10">
    <location>
        <begin position="161"/>
        <end position="180"/>
    </location>
</feature>
<keyword evidence="5 10" id="KW-0552">Olfaction</keyword>
<evidence type="ECO:0000313" key="12">
    <source>
        <dbReference type="Ensembl" id="ENSPCEP00000008069.1"/>
    </source>
</evidence>
<dbReference type="InterPro" id="IPR000725">
    <property type="entry name" value="Olfact_rcpt"/>
</dbReference>
<feature type="transmembrane region" description="Helical" evidence="10">
    <location>
        <begin position="26"/>
        <end position="47"/>
    </location>
</feature>
<evidence type="ECO:0000256" key="2">
    <source>
        <dbReference type="ARBA" id="ARBA00022475"/>
    </source>
</evidence>
<evidence type="ECO:0000256" key="4">
    <source>
        <dbReference type="ARBA" id="ARBA00022692"/>
    </source>
</evidence>
<evidence type="ECO:0000256" key="3">
    <source>
        <dbReference type="ARBA" id="ARBA00022606"/>
    </source>
</evidence>
<evidence type="ECO:0000313" key="13">
    <source>
        <dbReference type="Proteomes" id="UP000694393"/>
    </source>
</evidence>
<dbReference type="GO" id="GO:0004984">
    <property type="term" value="F:olfactory receptor activity"/>
    <property type="evidence" value="ECO:0007669"/>
    <property type="project" value="InterPro"/>
</dbReference>
<evidence type="ECO:0000256" key="5">
    <source>
        <dbReference type="ARBA" id="ARBA00022725"/>
    </source>
</evidence>
<feature type="transmembrane region" description="Helical" evidence="10">
    <location>
        <begin position="54"/>
        <end position="73"/>
    </location>
</feature>
<keyword evidence="6 10" id="KW-1133">Transmembrane helix</keyword>
<dbReference type="Gene3D" id="1.20.1070.10">
    <property type="entry name" value="Rhodopsin 7-helix transmembrane proteins"/>
    <property type="match status" value="1"/>
</dbReference>
<dbReference type="PROSITE" id="PS00237">
    <property type="entry name" value="G_PROTEIN_RECEP_F1_1"/>
    <property type="match status" value="1"/>
</dbReference>
<feature type="transmembrane region" description="Helical" evidence="10">
    <location>
        <begin position="114"/>
        <end position="140"/>
    </location>
</feature>
<evidence type="ECO:0000256" key="7">
    <source>
        <dbReference type="ARBA" id="ARBA00023136"/>
    </source>
</evidence>
<dbReference type="InterPro" id="IPR017452">
    <property type="entry name" value="GPCR_Rhodpsn_7TM"/>
</dbReference>
<evidence type="ECO:0000256" key="1">
    <source>
        <dbReference type="ARBA" id="ARBA00004651"/>
    </source>
</evidence>
<evidence type="ECO:0000256" key="6">
    <source>
        <dbReference type="ARBA" id="ARBA00022989"/>
    </source>
</evidence>
<keyword evidence="8 9" id="KW-0807">Transducer</keyword>
<reference evidence="12" key="1">
    <citation type="submission" date="2025-08" db="UniProtKB">
        <authorList>
            <consortium name="Ensembl"/>
        </authorList>
    </citation>
    <scope>IDENTIFICATION</scope>
</reference>
<proteinExistence type="inferred from homology"/>
<keyword evidence="9" id="KW-0675">Receptor</keyword>
<accession>A0A8C8RN56</accession>
<dbReference type="InterPro" id="IPR000276">
    <property type="entry name" value="GPCR_Rhodpsn"/>
</dbReference>
<name>A0A8C8RN56_9SAUR</name>
<evidence type="ECO:0000256" key="8">
    <source>
        <dbReference type="ARBA" id="ARBA00023224"/>
    </source>
</evidence>
<organism evidence="12 13">
    <name type="scientific">Pelusios castaneus</name>
    <name type="common">West African mud turtle</name>
    <dbReference type="NCBI Taxonomy" id="367368"/>
    <lineage>
        <taxon>Eukaryota</taxon>
        <taxon>Metazoa</taxon>
        <taxon>Chordata</taxon>
        <taxon>Craniata</taxon>
        <taxon>Vertebrata</taxon>
        <taxon>Euteleostomi</taxon>
        <taxon>Archelosauria</taxon>
        <taxon>Testudinata</taxon>
        <taxon>Testudines</taxon>
        <taxon>Pleurodira</taxon>
        <taxon>Pelomedusidae</taxon>
        <taxon>Pelusios</taxon>
    </lineage>
</organism>
<feature type="transmembrane region" description="Helical" evidence="10">
    <location>
        <begin position="219"/>
        <end position="243"/>
    </location>
</feature>
<dbReference type="SUPFAM" id="SSF81321">
    <property type="entry name" value="Family A G protein-coupled receptor-like"/>
    <property type="match status" value="1"/>
</dbReference>
<reference evidence="12" key="2">
    <citation type="submission" date="2025-09" db="UniProtKB">
        <authorList>
            <consortium name="Ensembl"/>
        </authorList>
    </citation>
    <scope>IDENTIFICATION</scope>
</reference>
<keyword evidence="9" id="KW-0297">G-protein coupled receptor</keyword>
<dbReference type="PRINTS" id="PR00245">
    <property type="entry name" value="OLFACTORYR"/>
</dbReference>
<dbReference type="PROSITE" id="PS50262">
    <property type="entry name" value="G_PROTEIN_RECEP_F1_2"/>
    <property type="match status" value="1"/>
</dbReference>
<feature type="transmembrane region" description="Helical" evidence="10">
    <location>
        <begin position="295"/>
        <end position="314"/>
    </location>
</feature>
<evidence type="ECO:0000256" key="10">
    <source>
        <dbReference type="RuleBase" id="RU363047"/>
    </source>
</evidence>
<keyword evidence="4 9" id="KW-0812">Transmembrane</keyword>
<dbReference type="Pfam" id="PF13853">
    <property type="entry name" value="7tm_4"/>
    <property type="match status" value="1"/>
</dbReference>
<dbReference type="Ensembl" id="ENSPCET00000008352.1">
    <property type="protein sequence ID" value="ENSPCEP00000008069.1"/>
    <property type="gene ID" value="ENSPCEG00000006447.1"/>
</dbReference>
<keyword evidence="2 10" id="KW-1003">Cell membrane</keyword>
<keyword evidence="7 10" id="KW-0472">Membrane</keyword>
<dbReference type="GO" id="GO:0005886">
    <property type="term" value="C:plasma membrane"/>
    <property type="evidence" value="ECO:0007669"/>
    <property type="project" value="UniProtKB-SubCell"/>
</dbReference>
<evidence type="ECO:0000259" key="11">
    <source>
        <dbReference type="PROSITE" id="PS50262"/>
    </source>
</evidence>
<protein>
    <recommendedName>
        <fullName evidence="10">Olfactory receptor</fullName>
    </recommendedName>
</protein>
<feature type="transmembrane region" description="Helical" evidence="10">
    <location>
        <begin position="264"/>
        <end position="283"/>
    </location>
</feature>